<dbReference type="GO" id="GO:0006281">
    <property type="term" value="P:DNA repair"/>
    <property type="evidence" value="ECO:0007669"/>
    <property type="project" value="UniProtKB-UniRule"/>
</dbReference>
<comment type="subcellular location">
    <subcellularLocation>
        <location evidence="6">Cytoplasm</location>
    </subcellularLocation>
</comment>
<dbReference type="GO" id="GO:0048476">
    <property type="term" value="C:Holliday junction resolvase complex"/>
    <property type="evidence" value="ECO:0007669"/>
    <property type="project" value="UniProtKB-UniRule"/>
</dbReference>
<comment type="caution">
    <text evidence="8">The sequence shown here is derived from an EMBL/GenBank/DDBJ whole genome shotgun (WGS) entry which is preliminary data.</text>
</comment>
<dbReference type="InterPro" id="IPR013849">
    <property type="entry name" value="DNA_helicase_Holl-junc_RuvA_I"/>
</dbReference>
<dbReference type="GO" id="GO:0005524">
    <property type="term" value="F:ATP binding"/>
    <property type="evidence" value="ECO:0007669"/>
    <property type="project" value="InterPro"/>
</dbReference>
<dbReference type="SMART" id="SM00278">
    <property type="entry name" value="HhH1"/>
    <property type="match status" value="2"/>
</dbReference>
<keyword evidence="3 6" id="KW-0238">DNA-binding</keyword>
<dbReference type="GO" id="GO:0009379">
    <property type="term" value="C:Holliday junction helicase complex"/>
    <property type="evidence" value="ECO:0007669"/>
    <property type="project" value="InterPro"/>
</dbReference>
<reference evidence="8" key="1">
    <citation type="submission" date="2020-10" db="EMBL/GenBank/DDBJ databases">
        <authorList>
            <person name="Gilroy R."/>
        </authorList>
    </citation>
    <scope>NUCLEOTIDE SEQUENCE</scope>
    <source>
        <strain evidence="8">ChiBcec2-4451</strain>
    </source>
</reference>
<keyword evidence="4 6" id="KW-0233">DNA recombination</keyword>
<dbReference type="InterPro" id="IPR036267">
    <property type="entry name" value="RuvA_C_sf"/>
</dbReference>
<feature type="domain" description="Helix-hairpin-helix DNA-binding motif class 1" evidence="7">
    <location>
        <begin position="108"/>
        <end position="127"/>
    </location>
</feature>
<evidence type="ECO:0000256" key="6">
    <source>
        <dbReference type="HAMAP-Rule" id="MF_00031"/>
    </source>
</evidence>
<dbReference type="GO" id="GO:0000400">
    <property type="term" value="F:four-way junction DNA binding"/>
    <property type="evidence" value="ECO:0007669"/>
    <property type="project" value="UniProtKB-UniRule"/>
</dbReference>
<dbReference type="SUPFAM" id="SSF50249">
    <property type="entry name" value="Nucleic acid-binding proteins"/>
    <property type="match status" value="1"/>
</dbReference>
<dbReference type="InterPro" id="IPR012340">
    <property type="entry name" value="NA-bd_OB-fold"/>
</dbReference>
<dbReference type="AlphaFoldDB" id="A0A9D1NTP0"/>
<keyword evidence="1 6" id="KW-0963">Cytoplasm</keyword>
<dbReference type="Proteomes" id="UP000886723">
    <property type="component" value="Unassembled WGS sequence"/>
</dbReference>
<dbReference type="NCBIfam" id="TIGR00084">
    <property type="entry name" value="ruvA"/>
    <property type="match status" value="1"/>
</dbReference>
<name>A0A9D1NTP0_9FIRM</name>
<organism evidence="8 9">
    <name type="scientific">Candidatus Pullilachnospira stercoravium</name>
    <dbReference type="NCBI Taxonomy" id="2840913"/>
    <lineage>
        <taxon>Bacteria</taxon>
        <taxon>Bacillati</taxon>
        <taxon>Bacillota</taxon>
        <taxon>Clostridia</taxon>
        <taxon>Lachnospirales</taxon>
        <taxon>Lachnospiraceae</taxon>
        <taxon>Lachnospiraceae incertae sedis</taxon>
        <taxon>Candidatus Pullilachnospira</taxon>
    </lineage>
</organism>
<evidence type="ECO:0000259" key="7">
    <source>
        <dbReference type="SMART" id="SM00278"/>
    </source>
</evidence>
<dbReference type="Gene3D" id="1.10.150.20">
    <property type="entry name" value="5' to 3' exonuclease, C-terminal subdomain"/>
    <property type="match status" value="1"/>
</dbReference>
<dbReference type="InterPro" id="IPR011114">
    <property type="entry name" value="RuvA_C"/>
</dbReference>
<dbReference type="GO" id="GO:0006310">
    <property type="term" value="P:DNA recombination"/>
    <property type="evidence" value="ECO:0007669"/>
    <property type="project" value="UniProtKB-UniRule"/>
</dbReference>
<evidence type="ECO:0000256" key="4">
    <source>
        <dbReference type="ARBA" id="ARBA00023172"/>
    </source>
</evidence>
<comment type="similarity">
    <text evidence="6">Belongs to the RuvA family.</text>
</comment>
<evidence type="ECO:0000256" key="1">
    <source>
        <dbReference type="ARBA" id="ARBA00022490"/>
    </source>
</evidence>
<dbReference type="Pfam" id="PF14520">
    <property type="entry name" value="HHH_5"/>
    <property type="match status" value="1"/>
</dbReference>
<dbReference type="Pfam" id="PF07499">
    <property type="entry name" value="RuvA_C"/>
    <property type="match status" value="1"/>
</dbReference>
<proteinExistence type="inferred from homology"/>
<keyword evidence="2 6" id="KW-0227">DNA damage</keyword>
<dbReference type="EMBL" id="DVON01000037">
    <property type="protein sequence ID" value="HIV11889.1"/>
    <property type="molecule type" value="Genomic_DNA"/>
</dbReference>
<accession>A0A9D1NTP0</accession>
<dbReference type="Gene3D" id="2.40.50.140">
    <property type="entry name" value="Nucleic acid-binding proteins"/>
    <property type="match status" value="1"/>
</dbReference>
<evidence type="ECO:0000256" key="5">
    <source>
        <dbReference type="ARBA" id="ARBA00023204"/>
    </source>
</evidence>
<feature type="region of interest" description="Domain I" evidence="6">
    <location>
        <begin position="1"/>
        <end position="64"/>
    </location>
</feature>
<feature type="region of interest" description="Domain III" evidence="6">
    <location>
        <begin position="153"/>
        <end position="202"/>
    </location>
</feature>
<comment type="function">
    <text evidence="6">The RuvA-RuvB-RuvC complex processes Holliday junction (HJ) DNA during genetic recombination and DNA repair, while the RuvA-RuvB complex plays an important role in the rescue of blocked DNA replication forks via replication fork reversal (RFR). RuvA specifically binds to HJ cruciform DNA, conferring on it an open structure. The RuvB hexamer acts as an ATP-dependent pump, pulling dsDNA into and through the RuvAB complex. HJ branch migration allows RuvC to scan DNA until it finds its consensus sequence, where it cleaves and resolves the cruciform DNA.</text>
</comment>
<sequence length="202" mass="22069">MIRYIKGILTEADDQGIVLENNGIGFYIFVPAAMFAGSLPMGEEIRIYTYLNVKEDDMQLYGFLTRDDLEVFRLLLGVSGVGPKAGLGILSALSADELRFAVLSDDAAAIAKAPGIGKKTAQKLILELKDKLDLEEAFEQKLSHQAESELPRMEDDGRREAVQALTALGYSSTDALRAVKQVEGAEQMDVETLLKAALKKMV</sequence>
<keyword evidence="5 6" id="KW-0234">DNA repair</keyword>
<dbReference type="HAMAP" id="MF_00031">
    <property type="entry name" value="DNA_HJ_migration_RuvA"/>
    <property type="match status" value="1"/>
</dbReference>
<dbReference type="InterPro" id="IPR010994">
    <property type="entry name" value="RuvA_2-like"/>
</dbReference>
<evidence type="ECO:0000313" key="9">
    <source>
        <dbReference type="Proteomes" id="UP000886723"/>
    </source>
</evidence>
<gene>
    <name evidence="6 8" type="primary">ruvA</name>
    <name evidence="8" type="ORF">IAA63_01945</name>
</gene>
<evidence type="ECO:0000256" key="2">
    <source>
        <dbReference type="ARBA" id="ARBA00022763"/>
    </source>
</evidence>
<comment type="domain">
    <text evidence="6">Has three domains with a flexible linker between the domains II and III and assumes an 'L' shape. Domain III is highly mobile and contacts RuvB.</text>
</comment>
<dbReference type="SUPFAM" id="SSF47781">
    <property type="entry name" value="RuvA domain 2-like"/>
    <property type="match status" value="1"/>
</dbReference>
<dbReference type="CDD" id="cd14332">
    <property type="entry name" value="UBA_RuvA_C"/>
    <property type="match status" value="1"/>
</dbReference>
<evidence type="ECO:0000313" key="8">
    <source>
        <dbReference type="EMBL" id="HIV11889.1"/>
    </source>
</evidence>
<dbReference type="GO" id="GO:0005737">
    <property type="term" value="C:cytoplasm"/>
    <property type="evidence" value="ECO:0007669"/>
    <property type="project" value="UniProtKB-SubCell"/>
</dbReference>
<evidence type="ECO:0000256" key="3">
    <source>
        <dbReference type="ARBA" id="ARBA00023125"/>
    </source>
</evidence>
<dbReference type="InterPro" id="IPR003583">
    <property type="entry name" value="Hlx-hairpin-Hlx_DNA-bd_motif"/>
</dbReference>
<dbReference type="Pfam" id="PF01330">
    <property type="entry name" value="RuvA_N"/>
    <property type="match status" value="1"/>
</dbReference>
<dbReference type="SUPFAM" id="SSF46929">
    <property type="entry name" value="DNA helicase RuvA subunit, C-terminal domain"/>
    <property type="match status" value="1"/>
</dbReference>
<dbReference type="GO" id="GO:0009378">
    <property type="term" value="F:four-way junction helicase activity"/>
    <property type="evidence" value="ECO:0007669"/>
    <property type="project" value="InterPro"/>
</dbReference>
<feature type="domain" description="Helix-hairpin-helix DNA-binding motif class 1" evidence="7">
    <location>
        <begin position="73"/>
        <end position="92"/>
    </location>
</feature>
<dbReference type="InterPro" id="IPR000085">
    <property type="entry name" value="RuvA"/>
</dbReference>
<dbReference type="Gene3D" id="1.10.8.10">
    <property type="entry name" value="DNA helicase RuvA subunit, C-terminal domain"/>
    <property type="match status" value="1"/>
</dbReference>
<comment type="caution">
    <text evidence="6">Lacks conserved residue(s) required for the propagation of feature annotation.</text>
</comment>
<reference evidence="8" key="2">
    <citation type="journal article" date="2021" name="PeerJ">
        <title>Extensive microbial diversity within the chicken gut microbiome revealed by metagenomics and culture.</title>
        <authorList>
            <person name="Gilroy R."/>
            <person name="Ravi A."/>
            <person name="Getino M."/>
            <person name="Pursley I."/>
            <person name="Horton D.L."/>
            <person name="Alikhan N.F."/>
            <person name="Baker D."/>
            <person name="Gharbi K."/>
            <person name="Hall N."/>
            <person name="Watson M."/>
            <person name="Adriaenssens E.M."/>
            <person name="Foster-Nyarko E."/>
            <person name="Jarju S."/>
            <person name="Secka A."/>
            <person name="Antonio M."/>
            <person name="Oren A."/>
            <person name="Chaudhuri R.R."/>
            <person name="La Ragione R."/>
            <person name="Hildebrand F."/>
            <person name="Pallen M.J."/>
        </authorList>
    </citation>
    <scope>NUCLEOTIDE SEQUENCE</scope>
    <source>
        <strain evidence="8">ChiBcec2-4451</strain>
    </source>
</reference>
<protein>
    <recommendedName>
        <fullName evidence="6">Holliday junction branch migration complex subunit RuvA</fullName>
    </recommendedName>
</protein>
<comment type="subunit">
    <text evidence="6">Homotetramer. Forms an RuvA(8)-RuvB(12)-Holliday junction (HJ) complex. HJ DNA is sandwiched between 2 RuvA tetramers; dsDNA enters through RuvA and exits via RuvB. An RuvB hexamer assembles on each DNA strand where it exits the tetramer. Each RuvB hexamer is contacted by two RuvA subunits (via domain III) on 2 adjacent RuvB subunits; this complex drives branch migration. In the full resolvosome a probable DNA-RuvA(4)-RuvB(12)-RuvC(2) complex forms which resolves the HJ.</text>
</comment>